<comment type="similarity">
    <text evidence="2">Belongs to the glycosyltransferase 28 family.</text>
</comment>
<dbReference type="Proteomes" id="UP000614200">
    <property type="component" value="Unassembled WGS sequence"/>
</dbReference>
<proteinExistence type="inferred from homology"/>
<gene>
    <name evidence="7" type="ORF">ISU02_13285</name>
</gene>
<sequence length="358" mass="41413">MNEKKIVILTATFGMGHHSVSRALKSEIERVYLDYTIEIVDIFDIIKPSYKKIAQGIYNYLTREFETLYNFFYNYKKDSRKNLIDELLYARYNRRFKEYMDREQPSIVISTFPMTSGFMSRYKLKTNCNVPLMTVITDVVDSWEWVHEGTDQYFVPSIEVKDLLRLKGIDKDSIFVTGIPVGADFKVEKSTASHTQMKQVLIMASAMGKIKFDDVLLKQLESVENTKFIIVTGTDYELAEALSDKSYKNIQILGYVSNIAELMEASDLIYTKPGGVTLFEAINKEIPILIQQTTVGQEHANIEFVKNREIGIILDRKTHFADEIENIINDDVKLFQLKSNMYELKKEFKAEAILRAVR</sequence>
<feature type="domain" description="Glycosyl transferase family 28 C-terminal" evidence="5">
    <location>
        <begin position="219"/>
        <end position="351"/>
    </location>
</feature>
<reference evidence="7 8" key="1">
    <citation type="submission" date="2020-11" db="EMBL/GenBank/DDBJ databases">
        <title>Fusibacter basophilias sp. nov.</title>
        <authorList>
            <person name="Qiu D."/>
        </authorList>
    </citation>
    <scope>NUCLEOTIDE SEQUENCE [LARGE SCALE GENOMIC DNA]</scope>
    <source>
        <strain evidence="7 8">Q10-2</strain>
    </source>
</reference>
<dbReference type="PANTHER" id="PTHR43025:SF3">
    <property type="entry name" value="MONOGALACTOSYLDIACYLGLYCEROL SYNTHASE 1, CHLOROPLASTIC"/>
    <property type="match status" value="1"/>
</dbReference>
<dbReference type="PANTHER" id="PTHR43025">
    <property type="entry name" value="MONOGALACTOSYLDIACYLGLYCEROL SYNTHASE"/>
    <property type="match status" value="1"/>
</dbReference>
<evidence type="ECO:0000256" key="4">
    <source>
        <dbReference type="ARBA" id="ARBA00022679"/>
    </source>
</evidence>
<dbReference type="InterPro" id="IPR009695">
    <property type="entry name" value="Diacylglyc_glucosyltr_N"/>
</dbReference>
<evidence type="ECO:0000259" key="6">
    <source>
        <dbReference type="Pfam" id="PF06925"/>
    </source>
</evidence>
<feature type="domain" description="Diacylglycerol glucosyltransferase N-terminal" evidence="6">
    <location>
        <begin position="17"/>
        <end position="181"/>
    </location>
</feature>
<dbReference type="Pfam" id="PF04101">
    <property type="entry name" value="Glyco_tran_28_C"/>
    <property type="match status" value="1"/>
</dbReference>
<evidence type="ECO:0000256" key="1">
    <source>
        <dbReference type="ARBA" id="ARBA00004370"/>
    </source>
</evidence>
<dbReference type="RefSeq" id="WP_194702320.1">
    <property type="nucleotide sequence ID" value="NZ_JADKNH010000007.1"/>
</dbReference>
<comment type="caution">
    <text evidence="7">The sequence shown here is derived from an EMBL/GenBank/DDBJ whole genome shotgun (WGS) entry which is preliminary data.</text>
</comment>
<evidence type="ECO:0000313" key="7">
    <source>
        <dbReference type="EMBL" id="MBF4694088.1"/>
    </source>
</evidence>
<dbReference type="Pfam" id="PF06925">
    <property type="entry name" value="MGDG_synth"/>
    <property type="match status" value="1"/>
</dbReference>
<dbReference type="Gene3D" id="3.40.50.2000">
    <property type="entry name" value="Glycogen Phosphorylase B"/>
    <property type="match status" value="1"/>
</dbReference>
<name>A0ABR9ZUH4_9FIRM</name>
<protein>
    <submittedName>
        <fullName evidence="7">Uncharacterized protein</fullName>
    </submittedName>
</protein>
<evidence type="ECO:0000259" key="5">
    <source>
        <dbReference type="Pfam" id="PF04101"/>
    </source>
</evidence>
<evidence type="ECO:0000256" key="2">
    <source>
        <dbReference type="ARBA" id="ARBA00006962"/>
    </source>
</evidence>
<keyword evidence="8" id="KW-1185">Reference proteome</keyword>
<organism evidence="7 8">
    <name type="scientific">Fusibacter ferrireducens</name>
    <dbReference type="NCBI Taxonomy" id="2785058"/>
    <lineage>
        <taxon>Bacteria</taxon>
        <taxon>Bacillati</taxon>
        <taxon>Bacillota</taxon>
        <taxon>Clostridia</taxon>
        <taxon>Eubacteriales</taxon>
        <taxon>Eubacteriales Family XII. Incertae Sedis</taxon>
        <taxon>Fusibacter</taxon>
    </lineage>
</organism>
<dbReference type="SUPFAM" id="SSF53756">
    <property type="entry name" value="UDP-Glycosyltransferase/glycogen phosphorylase"/>
    <property type="match status" value="1"/>
</dbReference>
<evidence type="ECO:0000313" key="8">
    <source>
        <dbReference type="Proteomes" id="UP000614200"/>
    </source>
</evidence>
<accession>A0ABR9ZUH4</accession>
<keyword evidence="3" id="KW-0328">Glycosyltransferase</keyword>
<dbReference type="EMBL" id="JADKNH010000007">
    <property type="protein sequence ID" value="MBF4694088.1"/>
    <property type="molecule type" value="Genomic_DNA"/>
</dbReference>
<evidence type="ECO:0000256" key="3">
    <source>
        <dbReference type="ARBA" id="ARBA00022676"/>
    </source>
</evidence>
<dbReference type="InterPro" id="IPR050519">
    <property type="entry name" value="Glycosyltransf_28_UgtP"/>
</dbReference>
<keyword evidence="4" id="KW-0808">Transferase</keyword>
<comment type="subcellular location">
    <subcellularLocation>
        <location evidence="1">Membrane</location>
    </subcellularLocation>
</comment>
<dbReference type="InterPro" id="IPR007235">
    <property type="entry name" value="Glyco_trans_28_C"/>
</dbReference>